<gene>
    <name evidence="1" type="ORF">SN811_01380</name>
</gene>
<dbReference type="AlphaFoldDB" id="A0A6F9Y2H5"/>
<dbReference type="RefSeq" id="WP_172576760.1">
    <property type="nucleotide sequence ID" value="NZ_BLAP01000013.1"/>
</dbReference>
<sequence>MNEEERQVGYELIKLLSKYQEDVRRLAVKLSLSNIELNGNYNETVEGSLLDRVYDREVKKQIIMRGDNIVGELTGLMRIIEDVSFKITEDVVED</sequence>
<reference evidence="1" key="1">
    <citation type="submission" date="2019-10" db="EMBL/GenBank/DDBJ databases">
        <title>Lactobacillus agilis SN811 Whole Genome Sequencing Project.</title>
        <authorList>
            <person name="Suzuki S."/>
            <person name="Endo A."/>
            <person name="Maeno S."/>
            <person name="Shiwa Y."/>
            <person name="Matsutani M."/>
            <person name="Kajikawa A."/>
        </authorList>
    </citation>
    <scope>NUCLEOTIDE SEQUENCE</scope>
    <source>
        <strain evidence="1">SN811</strain>
    </source>
</reference>
<protein>
    <submittedName>
        <fullName evidence="1">Uncharacterized protein</fullName>
    </submittedName>
</protein>
<evidence type="ECO:0000313" key="1">
    <source>
        <dbReference type="EMBL" id="GET11638.1"/>
    </source>
</evidence>
<accession>A0A6F9Y2H5</accession>
<organism evidence="1">
    <name type="scientific">Ligilactobacillus agilis</name>
    <dbReference type="NCBI Taxonomy" id="1601"/>
    <lineage>
        <taxon>Bacteria</taxon>
        <taxon>Bacillati</taxon>
        <taxon>Bacillota</taxon>
        <taxon>Bacilli</taxon>
        <taxon>Lactobacillales</taxon>
        <taxon>Lactobacillaceae</taxon>
        <taxon>Ligilactobacillus</taxon>
    </lineage>
</organism>
<comment type="caution">
    <text evidence="1">The sequence shown here is derived from an EMBL/GenBank/DDBJ whole genome shotgun (WGS) entry which is preliminary data.</text>
</comment>
<proteinExistence type="predicted"/>
<dbReference type="Proteomes" id="UP000494160">
    <property type="component" value="Unassembled WGS sequence"/>
</dbReference>
<name>A0A6F9Y2H5_9LACO</name>
<dbReference type="EMBL" id="BLAP01000013">
    <property type="protein sequence ID" value="GET11638.1"/>
    <property type="molecule type" value="Genomic_DNA"/>
</dbReference>